<evidence type="ECO:0000313" key="12">
    <source>
        <dbReference type="Proteomes" id="UP000290759"/>
    </source>
</evidence>
<accession>A0A4Q2U5B3</accession>
<comment type="subcellular location">
    <subcellularLocation>
        <location evidence="2">Cell membrane</location>
    </subcellularLocation>
    <subcellularLocation>
        <location evidence="1">Membrane</location>
        <topology evidence="1">Single-pass membrane protein</topology>
    </subcellularLocation>
</comment>
<dbReference type="RefSeq" id="WP_129226677.1">
    <property type="nucleotide sequence ID" value="NZ_QYBB01000011.1"/>
</dbReference>
<dbReference type="OrthoDB" id="9816387at2"/>
<evidence type="ECO:0000256" key="4">
    <source>
        <dbReference type="ARBA" id="ARBA00022692"/>
    </source>
</evidence>
<evidence type="ECO:0000256" key="7">
    <source>
        <dbReference type="ARBA" id="ARBA00029829"/>
    </source>
</evidence>
<dbReference type="InterPro" id="IPR041916">
    <property type="entry name" value="Anti_sigma_zinc_sf"/>
</dbReference>
<reference evidence="11 12" key="2">
    <citation type="submission" date="2019-02" db="EMBL/GenBank/DDBJ databases">
        <title>'Lichenibacterium ramalinii' gen. nov. sp. nov., 'Lichenibacterium minor' gen. nov. sp. nov.</title>
        <authorList>
            <person name="Pankratov T."/>
        </authorList>
    </citation>
    <scope>NUCLEOTIDE SEQUENCE [LARGE SCALE GENOMIC DNA]</scope>
    <source>
        <strain evidence="11 12">RmlP026</strain>
    </source>
</reference>
<reference evidence="11 12" key="1">
    <citation type="submission" date="2018-12" db="EMBL/GenBank/DDBJ databases">
        <authorList>
            <person name="Grouzdev D.S."/>
            <person name="Krutkina M.S."/>
        </authorList>
    </citation>
    <scope>NUCLEOTIDE SEQUENCE [LARGE SCALE GENOMIC DNA]</scope>
    <source>
        <strain evidence="11 12">RmlP026</strain>
    </source>
</reference>
<name>A0A4Q2U5B3_9HYPH</name>
<organism evidence="11 12">
    <name type="scientific">Lichenibacterium minor</name>
    <dbReference type="NCBI Taxonomy" id="2316528"/>
    <lineage>
        <taxon>Bacteria</taxon>
        <taxon>Pseudomonadati</taxon>
        <taxon>Pseudomonadota</taxon>
        <taxon>Alphaproteobacteria</taxon>
        <taxon>Hyphomicrobiales</taxon>
        <taxon>Lichenihabitantaceae</taxon>
        <taxon>Lichenibacterium</taxon>
    </lineage>
</organism>
<keyword evidence="6" id="KW-0472">Membrane</keyword>
<evidence type="ECO:0000256" key="5">
    <source>
        <dbReference type="ARBA" id="ARBA00022989"/>
    </source>
</evidence>
<dbReference type="PANTHER" id="PTHR37461:SF1">
    <property type="entry name" value="ANTI-SIGMA-K FACTOR RSKA"/>
    <property type="match status" value="1"/>
</dbReference>
<dbReference type="GO" id="GO:0016989">
    <property type="term" value="F:sigma factor antagonist activity"/>
    <property type="evidence" value="ECO:0007669"/>
    <property type="project" value="TreeGrafter"/>
</dbReference>
<feature type="region of interest" description="Disordered" evidence="9">
    <location>
        <begin position="217"/>
        <end position="240"/>
    </location>
</feature>
<gene>
    <name evidence="11" type="ORF">D3273_11635</name>
</gene>
<comment type="caution">
    <text evidence="11">The sequence shown here is derived from an EMBL/GenBank/DDBJ whole genome shotgun (WGS) entry which is preliminary data.</text>
</comment>
<proteinExistence type="predicted"/>
<evidence type="ECO:0000256" key="3">
    <source>
        <dbReference type="ARBA" id="ARBA00022475"/>
    </source>
</evidence>
<evidence type="ECO:0000259" key="10">
    <source>
        <dbReference type="Pfam" id="PF10099"/>
    </source>
</evidence>
<keyword evidence="12" id="KW-1185">Reference proteome</keyword>
<dbReference type="Proteomes" id="UP000290759">
    <property type="component" value="Unassembled WGS sequence"/>
</dbReference>
<protein>
    <recommendedName>
        <fullName evidence="8">Regulator of SigK</fullName>
    </recommendedName>
    <alternativeName>
        <fullName evidence="7">Sigma-K anti-sigma factor RskA</fullName>
    </alternativeName>
</protein>
<dbReference type="InterPro" id="IPR051474">
    <property type="entry name" value="Anti-sigma-K/W_factor"/>
</dbReference>
<evidence type="ECO:0000256" key="2">
    <source>
        <dbReference type="ARBA" id="ARBA00004236"/>
    </source>
</evidence>
<keyword evidence="3" id="KW-1003">Cell membrane</keyword>
<evidence type="ECO:0000256" key="9">
    <source>
        <dbReference type="SAM" id="MobiDB-lite"/>
    </source>
</evidence>
<dbReference type="InterPro" id="IPR018764">
    <property type="entry name" value="RskA_C"/>
</dbReference>
<dbReference type="EMBL" id="QYBB01000011">
    <property type="protein sequence ID" value="RYC31779.1"/>
    <property type="molecule type" value="Genomic_DNA"/>
</dbReference>
<sequence>MSDPDDRDMLAAEYVLGTLDAAERASVAARLGADPELAGAVSAWEDRLSPLIDGVPEVTPPAEAYAGIAARLFGDAHRDLARSPAGAVLALRRRVRVWQSATGGLALLAASLLGWIALRDGAVAPDAQRFTAVLQRDAGAPVMVVDVDLSARRLTVRPLVAAAPAGHAYELWIIDPALGAPRSLGLVPAGGGSSDTLRPLDAGVITEATFAVTVEAAGGSPTGQPTTAPVLTGKLSPFPS</sequence>
<dbReference type="AlphaFoldDB" id="A0A4Q2U5B3"/>
<evidence type="ECO:0000256" key="6">
    <source>
        <dbReference type="ARBA" id="ARBA00023136"/>
    </source>
</evidence>
<dbReference type="Gene3D" id="1.10.10.1320">
    <property type="entry name" value="Anti-sigma factor, zinc-finger domain"/>
    <property type="match status" value="1"/>
</dbReference>
<dbReference type="PANTHER" id="PTHR37461">
    <property type="entry name" value="ANTI-SIGMA-K FACTOR RSKA"/>
    <property type="match status" value="1"/>
</dbReference>
<feature type="domain" description="Anti-sigma K factor RskA C-terminal" evidence="10">
    <location>
        <begin position="119"/>
        <end position="230"/>
    </location>
</feature>
<evidence type="ECO:0000256" key="1">
    <source>
        <dbReference type="ARBA" id="ARBA00004167"/>
    </source>
</evidence>
<keyword evidence="5" id="KW-1133">Transmembrane helix</keyword>
<evidence type="ECO:0000313" key="11">
    <source>
        <dbReference type="EMBL" id="RYC31779.1"/>
    </source>
</evidence>
<dbReference type="Pfam" id="PF10099">
    <property type="entry name" value="RskA_C"/>
    <property type="match status" value="1"/>
</dbReference>
<keyword evidence="4" id="KW-0812">Transmembrane</keyword>
<evidence type="ECO:0000256" key="8">
    <source>
        <dbReference type="ARBA" id="ARBA00030803"/>
    </source>
</evidence>
<dbReference type="GO" id="GO:0005886">
    <property type="term" value="C:plasma membrane"/>
    <property type="evidence" value="ECO:0007669"/>
    <property type="project" value="UniProtKB-SubCell"/>
</dbReference>
<dbReference type="GO" id="GO:0006417">
    <property type="term" value="P:regulation of translation"/>
    <property type="evidence" value="ECO:0007669"/>
    <property type="project" value="TreeGrafter"/>
</dbReference>